<dbReference type="Proteomes" id="UP000242849">
    <property type="component" value="Unassembled WGS sequence"/>
</dbReference>
<dbReference type="Pfam" id="PF00497">
    <property type="entry name" value="SBP_bac_3"/>
    <property type="match status" value="1"/>
</dbReference>
<dbReference type="Gene3D" id="3.40.190.10">
    <property type="entry name" value="Periplasmic binding protein-like II"/>
    <property type="match status" value="2"/>
</dbReference>
<feature type="domain" description="EAL" evidence="10">
    <location>
        <begin position="981"/>
        <end position="1235"/>
    </location>
</feature>
<dbReference type="Pfam" id="PF00563">
    <property type="entry name" value="EAL"/>
    <property type="match status" value="1"/>
</dbReference>
<dbReference type="InterPro" id="IPR001633">
    <property type="entry name" value="EAL_dom"/>
</dbReference>
<dbReference type="Gene3D" id="3.30.450.20">
    <property type="entry name" value="PAS domain"/>
    <property type="match status" value="4"/>
</dbReference>
<dbReference type="CDD" id="cd01007">
    <property type="entry name" value="PBP2_BvgS_HisK_like"/>
    <property type="match status" value="1"/>
</dbReference>
<feature type="chain" id="PRO_5017387188" description="cyclic-guanylate-specific phosphodiesterase" evidence="7">
    <location>
        <begin position="22"/>
        <end position="1246"/>
    </location>
</feature>
<dbReference type="AlphaFoldDB" id="A0A1H4TIM1"/>
<dbReference type="STRING" id="53406.SAMN05421553_1057"/>
<evidence type="ECO:0000259" key="8">
    <source>
        <dbReference type="PROSITE" id="PS50112"/>
    </source>
</evidence>
<feature type="domain" description="PAS" evidence="8">
    <location>
        <begin position="561"/>
        <end position="630"/>
    </location>
</feature>
<dbReference type="EC" id="3.1.4.52" evidence="3"/>
<dbReference type="PANTHER" id="PTHR44757">
    <property type="entry name" value="DIGUANYLATE CYCLASE DGCP"/>
    <property type="match status" value="1"/>
</dbReference>
<dbReference type="PROSITE" id="PS50113">
    <property type="entry name" value="PAC"/>
    <property type="match status" value="4"/>
</dbReference>
<name>A0A1H4TIM1_PSEAG</name>
<sequence length="1246" mass="140187">MPRVAATLLLCLACWAVPALSLELTPAEQTWLAEHPQLSLGVDRDWHPYEFIDDDGLYQGLAADYVRLIEQRLPITLRPAPAQNWSEVLADARTGKLHLLPSLMATPERQQYLTFTRPYLDFPIVILSQEQGPQPRRLRELQGLRVAVVDSYATHELLRDKHPELRLWPRPSVAAALQALASGQADAMLGDLASSVWHLRQLKLDGIVISGQTPYRYQLAMAMAVPKDQAILAGILDKLLSELTPSEIAEIQQRWVGDPLDERPFWRSLLLFGLPGLLAALLIIFSILRINHRLRSEMHNRALLEGELRNSEQHYRGLVESLNAVAWQMDPSDFRYTYVAPQAERLLGYPPQDWLQPGFIERILHPDDAHRTLDYCRSETQAGRDHSLDYRMLAADGREVWVRDIVTLSPQDGGPMLRGLLIDITETKRTEQALALSEQKFASVFHNCPDIIALLNLHDGRLLAVNNTFEQQFGISAAEAIGHTSSELNLWIEQGIGPRILEMLRKGNAHNIEVTFRRRDGSQFTALISAQRVSLDDSSTLVVAVRDVSELKDTQQRLKLSEDKFAKAFHASPDGLLITRLSDGQLLDVNEGFSRITGYSINEATDSSTLQLGIWADPDDRTRMFEHVQKHGSVRDFRALIRTRNGSLRTCEMSVQPIPIEGDTCMLTIARDITEREQMQENLKQAATVFESTAEGVMITDLQQRITAVNRAFTTITGYSEAEALGQSPRLLASGNHDSAFYAAMWHNLSASGHWQGEIWNKRKNGELYPEWLTISAVRDSDQQITHFVGVFADISSLKHAQASLDHQAHHDPLTGLPNRMLFEARLRAALEDAHIDKRMGAVLFIDLDRFKHINDSLGHPVGDELLKSIAERLKAHLRDIDTVARLGGDEFIILLPGLQHDDDAELVAHKLLDCFSLPFRFDEQELFISASIGISRYPDDGDDVATLVKNADAAMYRSKARGRNRVELYTRDLTFQATERMALERELRRAIELEQLQLYYQPKRSLSSNRLIGAEALVRWHHPLFGEIPPDRFIPLAEETGLIIALGDWVLRQACWQMQQWQQQHAPFGPLSVNLTGVQLRQPHLLVRISSLLEDHKLAPELLQLEITESFIMNQAEEALNLLHQLKGLGIQLAIDDFGTGYSSLSYLKRLPVDTLKIDQSFVRGLPNDSNDIAIVRAIIALGRSMQLTVIAEGVETKDQELFLAAEGCEQIQGFVISRAIHADAFAQNFLTPRHSVGAAEKAPV</sequence>
<evidence type="ECO:0000256" key="6">
    <source>
        <dbReference type="SAM" id="Phobius"/>
    </source>
</evidence>
<accession>A0A1H4TIM1</accession>
<dbReference type="EMBL" id="FNSC01000001">
    <property type="protein sequence ID" value="SEC55954.1"/>
    <property type="molecule type" value="Genomic_DNA"/>
</dbReference>
<dbReference type="SMART" id="SM00086">
    <property type="entry name" value="PAC"/>
    <property type="match status" value="4"/>
</dbReference>
<organism evidence="12 13">
    <name type="scientific">Pseudomonas anguilliseptica</name>
    <dbReference type="NCBI Taxonomy" id="53406"/>
    <lineage>
        <taxon>Bacteria</taxon>
        <taxon>Pseudomonadati</taxon>
        <taxon>Pseudomonadota</taxon>
        <taxon>Gammaproteobacteria</taxon>
        <taxon>Pseudomonadales</taxon>
        <taxon>Pseudomonadaceae</taxon>
        <taxon>Pseudomonas</taxon>
    </lineage>
</organism>
<evidence type="ECO:0000259" key="9">
    <source>
        <dbReference type="PROSITE" id="PS50113"/>
    </source>
</evidence>
<keyword evidence="13" id="KW-1185">Reference proteome</keyword>
<evidence type="ECO:0000313" key="13">
    <source>
        <dbReference type="Proteomes" id="UP000242849"/>
    </source>
</evidence>
<dbReference type="SMART" id="SM00091">
    <property type="entry name" value="PAS"/>
    <property type="match status" value="4"/>
</dbReference>
<dbReference type="InterPro" id="IPR001610">
    <property type="entry name" value="PAC"/>
</dbReference>
<keyword evidence="6" id="KW-1133">Transmembrane helix</keyword>
<dbReference type="InterPro" id="IPR043128">
    <property type="entry name" value="Rev_trsase/Diguanyl_cyclase"/>
</dbReference>
<dbReference type="SUPFAM" id="SSF141868">
    <property type="entry name" value="EAL domain-like"/>
    <property type="match status" value="1"/>
</dbReference>
<evidence type="ECO:0000256" key="4">
    <source>
        <dbReference type="ARBA" id="ARBA00022636"/>
    </source>
</evidence>
<dbReference type="InterPro" id="IPR029787">
    <property type="entry name" value="Nucleotide_cyclase"/>
</dbReference>
<feature type="domain" description="PAC" evidence="9">
    <location>
        <begin position="510"/>
        <end position="560"/>
    </location>
</feature>
<evidence type="ECO:0000256" key="7">
    <source>
        <dbReference type="SAM" id="SignalP"/>
    </source>
</evidence>
<comment type="catalytic activity">
    <reaction evidence="5">
        <text>3',3'-c-di-GMP + H2O = 5'-phosphoguanylyl(3'-&gt;5')guanosine + H(+)</text>
        <dbReference type="Rhea" id="RHEA:24902"/>
        <dbReference type="ChEBI" id="CHEBI:15377"/>
        <dbReference type="ChEBI" id="CHEBI:15378"/>
        <dbReference type="ChEBI" id="CHEBI:58754"/>
        <dbReference type="ChEBI" id="CHEBI:58805"/>
        <dbReference type="EC" id="3.1.4.52"/>
    </reaction>
    <physiologicalReaction direction="left-to-right" evidence="5">
        <dbReference type="Rhea" id="RHEA:24903"/>
    </physiologicalReaction>
</comment>
<keyword evidence="6" id="KW-0812">Transmembrane</keyword>
<keyword evidence="7" id="KW-0732">Signal</keyword>
<dbReference type="SUPFAM" id="SSF53850">
    <property type="entry name" value="Periplasmic binding protein-like II"/>
    <property type="match status" value="1"/>
</dbReference>
<feature type="transmembrane region" description="Helical" evidence="6">
    <location>
        <begin position="269"/>
        <end position="288"/>
    </location>
</feature>
<evidence type="ECO:0000256" key="5">
    <source>
        <dbReference type="ARBA" id="ARBA00051114"/>
    </source>
</evidence>
<dbReference type="FunFam" id="3.20.20.450:FF:000001">
    <property type="entry name" value="Cyclic di-GMP phosphodiesterase yahA"/>
    <property type="match status" value="1"/>
</dbReference>
<dbReference type="NCBIfam" id="TIGR00254">
    <property type="entry name" value="GGDEF"/>
    <property type="match status" value="1"/>
</dbReference>
<feature type="domain" description="GGDEF" evidence="11">
    <location>
        <begin position="839"/>
        <end position="972"/>
    </location>
</feature>
<dbReference type="InterPro" id="IPR001638">
    <property type="entry name" value="Solute-binding_3/MltF_N"/>
</dbReference>
<dbReference type="Pfam" id="PF08447">
    <property type="entry name" value="PAS_3"/>
    <property type="match status" value="1"/>
</dbReference>
<dbReference type="CDD" id="cd01949">
    <property type="entry name" value="GGDEF"/>
    <property type="match status" value="1"/>
</dbReference>
<dbReference type="OrthoDB" id="9804951at2"/>
<evidence type="ECO:0000259" key="10">
    <source>
        <dbReference type="PROSITE" id="PS50883"/>
    </source>
</evidence>
<dbReference type="PROSITE" id="PS50887">
    <property type="entry name" value="GGDEF"/>
    <property type="match status" value="1"/>
</dbReference>
<dbReference type="InterPro" id="IPR000160">
    <property type="entry name" value="GGDEF_dom"/>
</dbReference>
<protein>
    <recommendedName>
        <fullName evidence="3">cyclic-guanylate-specific phosphodiesterase</fullName>
        <ecNumber evidence="3">3.1.4.52</ecNumber>
    </recommendedName>
</protein>
<feature type="domain" description="PAS" evidence="8">
    <location>
        <begin position="311"/>
        <end position="368"/>
    </location>
</feature>
<evidence type="ECO:0000256" key="3">
    <source>
        <dbReference type="ARBA" id="ARBA00012282"/>
    </source>
</evidence>
<proteinExistence type="predicted"/>
<feature type="domain" description="PAC" evidence="9">
    <location>
        <begin position="386"/>
        <end position="436"/>
    </location>
</feature>
<dbReference type="NCBIfam" id="TIGR00229">
    <property type="entry name" value="sensory_box"/>
    <property type="match status" value="4"/>
</dbReference>
<evidence type="ECO:0000259" key="11">
    <source>
        <dbReference type="PROSITE" id="PS50887"/>
    </source>
</evidence>
<dbReference type="SMART" id="SM00062">
    <property type="entry name" value="PBPb"/>
    <property type="match status" value="1"/>
</dbReference>
<reference evidence="13" key="1">
    <citation type="submission" date="2016-10" db="EMBL/GenBank/DDBJ databases">
        <authorList>
            <person name="Varghese N."/>
            <person name="Submissions S."/>
        </authorList>
    </citation>
    <scope>NUCLEOTIDE SEQUENCE [LARGE SCALE GENOMIC DNA]</scope>
    <source>
        <strain evidence="13">DSM 12111</strain>
    </source>
</reference>
<feature type="domain" description="PAC" evidence="9">
    <location>
        <begin position="635"/>
        <end position="685"/>
    </location>
</feature>
<evidence type="ECO:0000256" key="2">
    <source>
        <dbReference type="ARBA" id="ARBA00004533"/>
    </source>
</evidence>
<dbReference type="SUPFAM" id="SSF55073">
    <property type="entry name" value="Nucleotide cyclase"/>
    <property type="match status" value="1"/>
</dbReference>
<dbReference type="PROSITE" id="PS50883">
    <property type="entry name" value="EAL"/>
    <property type="match status" value="1"/>
</dbReference>
<dbReference type="GO" id="GO:0005886">
    <property type="term" value="C:plasma membrane"/>
    <property type="evidence" value="ECO:0007669"/>
    <property type="project" value="UniProtKB-SubCell"/>
</dbReference>
<dbReference type="InterPro" id="IPR035919">
    <property type="entry name" value="EAL_sf"/>
</dbReference>
<gene>
    <name evidence="12" type="ORF">SAMN05421553_1057</name>
</gene>
<keyword evidence="6" id="KW-0472">Membrane</keyword>
<dbReference type="Pfam" id="PF13426">
    <property type="entry name" value="PAS_9"/>
    <property type="match status" value="3"/>
</dbReference>
<comment type="subcellular location">
    <subcellularLocation>
        <location evidence="2">Cell inner membrane</location>
    </subcellularLocation>
</comment>
<keyword evidence="4" id="KW-0973">c-di-GMP</keyword>
<dbReference type="FunFam" id="3.30.70.270:FF:000001">
    <property type="entry name" value="Diguanylate cyclase domain protein"/>
    <property type="match status" value="1"/>
</dbReference>
<dbReference type="SMART" id="SM00267">
    <property type="entry name" value="GGDEF"/>
    <property type="match status" value="1"/>
</dbReference>
<evidence type="ECO:0000313" key="12">
    <source>
        <dbReference type="EMBL" id="SEC55954.1"/>
    </source>
</evidence>
<dbReference type="InterPro" id="IPR000700">
    <property type="entry name" value="PAS-assoc_C"/>
</dbReference>
<dbReference type="SUPFAM" id="SSF55785">
    <property type="entry name" value="PYP-like sensor domain (PAS domain)"/>
    <property type="match status" value="4"/>
</dbReference>
<dbReference type="PROSITE" id="PS50112">
    <property type="entry name" value="PAS"/>
    <property type="match status" value="3"/>
</dbReference>
<feature type="domain" description="PAC" evidence="9">
    <location>
        <begin position="755"/>
        <end position="807"/>
    </location>
</feature>
<dbReference type="InterPro" id="IPR052155">
    <property type="entry name" value="Biofilm_reg_signaling"/>
</dbReference>
<dbReference type="CDD" id="cd00130">
    <property type="entry name" value="PAS"/>
    <property type="match status" value="4"/>
</dbReference>
<dbReference type="RefSeq" id="WP_090377561.1">
    <property type="nucleotide sequence ID" value="NZ_CP156749.1"/>
</dbReference>
<feature type="signal peptide" evidence="7">
    <location>
        <begin position="1"/>
        <end position="21"/>
    </location>
</feature>
<evidence type="ECO:0000256" key="1">
    <source>
        <dbReference type="ARBA" id="ARBA00001946"/>
    </source>
</evidence>
<dbReference type="SMART" id="SM00052">
    <property type="entry name" value="EAL"/>
    <property type="match status" value="1"/>
</dbReference>
<dbReference type="CDD" id="cd01948">
    <property type="entry name" value="EAL"/>
    <property type="match status" value="1"/>
</dbReference>
<dbReference type="InterPro" id="IPR035965">
    <property type="entry name" value="PAS-like_dom_sf"/>
</dbReference>
<dbReference type="GO" id="GO:0071732">
    <property type="term" value="P:cellular response to nitric oxide"/>
    <property type="evidence" value="ECO:0007669"/>
    <property type="project" value="UniProtKB-ARBA"/>
</dbReference>
<dbReference type="Gene3D" id="3.30.70.270">
    <property type="match status" value="1"/>
</dbReference>
<dbReference type="Gene3D" id="3.20.20.450">
    <property type="entry name" value="EAL domain"/>
    <property type="match status" value="1"/>
</dbReference>
<dbReference type="Pfam" id="PF00990">
    <property type="entry name" value="GGDEF"/>
    <property type="match status" value="1"/>
</dbReference>
<comment type="cofactor">
    <cofactor evidence="1">
        <name>Mg(2+)</name>
        <dbReference type="ChEBI" id="CHEBI:18420"/>
    </cofactor>
</comment>
<dbReference type="InterPro" id="IPR000014">
    <property type="entry name" value="PAS"/>
</dbReference>
<dbReference type="InterPro" id="IPR013655">
    <property type="entry name" value="PAS_fold_3"/>
</dbReference>
<feature type="domain" description="PAS" evidence="8">
    <location>
        <begin position="682"/>
        <end position="728"/>
    </location>
</feature>
<dbReference type="PANTHER" id="PTHR44757:SF2">
    <property type="entry name" value="BIOFILM ARCHITECTURE MAINTENANCE PROTEIN MBAA"/>
    <property type="match status" value="1"/>
</dbReference>
<dbReference type="GO" id="GO:0071111">
    <property type="term" value="F:cyclic-guanylate-specific phosphodiesterase activity"/>
    <property type="evidence" value="ECO:0007669"/>
    <property type="project" value="UniProtKB-EC"/>
</dbReference>